<organism evidence="3">
    <name type="scientific">Clostridioides difficile</name>
    <name type="common">Peptoclostridium difficile</name>
    <dbReference type="NCBI Taxonomy" id="1496"/>
    <lineage>
        <taxon>Bacteria</taxon>
        <taxon>Bacillati</taxon>
        <taxon>Bacillota</taxon>
        <taxon>Clostridia</taxon>
        <taxon>Peptostreptococcales</taxon>
        <taxon>Peptostreptococcaceae</taxon>
        <taxon>Clostridioides</taxon>
    </lineage>
</organism>
<accession>A0A069AP87</accession>
<dbReference type="EMBL" id="LK933005">
    <property type="protein sequence ID" value="CDT23255.1"/>
    <property type="molecule type" value="Genomic_DNA"/>
</dbReference>
<evidence type="ECO:0000313" key="3">
    <source>
        <dbReference type="EMBL" id="CDT23255.1"/>
    </source>
</evidence>
<name>A0A069AP87_CLODI</name>
<proteinExistence type="predicted"/>
<dbReference type="RefSeq" id="WP_021365381.1">
    <property type="nucleotide sequence ID" value="NZ_BBYB01000069.1"/>
</dbReference>
<protein>
    <submittedName>
        <fullName evidence="3">Uncharacterized protein</fullName>
    </submittedName>
</protein>
<reference evidence="3" key="1">
    <citation type="submission" date="2014-07" db="EMBL/GenBank/DDBJ databases">
        <authorList>
            <person name="Monot Marc"/>
        </authorList>
    </citation>
    <scope>NUCLEOTIDE SEQUENCE</scope>
    <source>
        <strain evidence="3">7032989</strain>
        <strain evidence="1">7032994</strain>
    </source>
</reference>
<dbReference type="AlphaFoldDB" id="A0A069AP87"/>
<dbReference type="EMBL" id="LK932486">
    <property type="protein sequence ID" value="CDS84646.1"/>
    <property type="molecule type" value="Genomic_DNA"/>
</dbReference>
<dbReference type="EMBL" id="LK932344">
    <property type="protein sequence ID" value="CDS83015.1"/>
    <property type="molecule type" value="Genomic_DNA"/>
</dbReference>
<evidence type="ECO:0000313" key="1">
    <source>
        <dbReference type="EMBL" id="CDS83015.1"/>
    </source>
</evidence>
<evidence type="ECO:0000313" key="2">
    <source>
        <dbReference type="EMBL" id="CDS84646.1"/>
    </source>
</evidence>
<gene>
    <name evidence="3" type="ORF">BN1095_340352</name>
    <name evidence="2" type="ORF">BN1096_350062</name>
    <name evidence="1" type="ORF">BN1097_1370012</name>
</gene>
<sequence>MKTKNEIIKDLEDRLFLLRFTTVDEVDWDVKFGQISALEFCIDKHRKGCTLQQFKENLEEYKLQGNYGDYIDGFVSVLERNIREMEGEIDGSE</sequence>